<evidence type="ECO:0000313" key="12">
    <source>
        <dbReference type="EMBL" id="CAE0060863.1"/>
    </source>
</evidence>
<keyword evidence="7" id="KW-0472">Membrane</keyword>
<dbReference type="InterPro" id="IPR024603">
    <property type="entry name" value="COG_complex_COG2_C"/>
</dbReference>
<evidence type="ECO:0000256" key="1">
    <source>
        <dbReference type="ARBA" id="ARBA00004395"/>
    </source>
</evidence>
<organism evidence="12">
    <name type="scientific">Rhodosorus marinus</name>
    <dbReference type="NCBI Taxonomy" id="101924"/>
    <lineage>
        <taxon>Eukaryota</taxon>
        <taxon>Rhodophyta</taxon>
        <taxon>Stylonematophyceae</taxon>
        <taxon>Stylonematales</taxon>
        <taxon>Stylonemataceae</taxon>
        <taxon>Rhodosorus</taxon>
    </lineage>
</organism>
<gene>
    <name evidence="11" type="ORF">RMAR00112_LOCUS28928</name>
    <name evidence="12" type="ORF">RMAR00112_LOCUS28929</name>
</gene>
<dbReference type="EMBL" id="HBHW01037622">
    <property type="protein sequence ID" value="CAE0060862.1"/>
    <property type="molecule type" value="Transcribed_RNA"/>
</dbReference>
<comment type="similarity">
    <text evidence="2">Belongs to the COG2 family.</text>
</comment>
<evidence type="ECO:0000256" key="2">
    <source>
        <dbReference type="ARBA" id="ARBA00007603"/>
    </source>
</evidence>
<sequence length="712" mass="80071">MMEAKGPRKLCFERDALQNKEQSVSEFVSAVRVTAPLSTLREDLQVHLDEISDEIVDQIQGNFSSFMSLGEAVSDVDQLTDEVLEPLENLREEIEVILVSFESDIEQLLKILDKRSQYASKRNLLELCLRISELVYKCERLLKEVEACDGQSDERFRILERTAAVSSQLDFCLAKVDRNSKYVVALTPRLEKLKTHVREQLEQWLKEALNADKDLLLRALSAIAIAGIISAAEDLFQSEVVRPFVATKLKMSVCSSLAEERMGNNAESVTTADILESAEILIVDFVREKCNPVTSLCDSEERLRSFDFVNKAIWPEIESGIESNLTVFSPGIADVFHKSFMGATRIFSLMENLCSTAEKLETLQRHKQTVKFWRRWSLPVYFQLRFQEVTNAFEDTLKSTPSLAVSSTSLKGADTEEETTAVRILSPDLYRLQATKALVSALRKCWDDDVFLQPLTHKFLKLSLQLLARYTTWAKKGLGESWGAEMLAKDVAVVFADVETLTERLQAELASVVRMGSNGKLPSEATSAIDNAFSDAVENLASLKPDLGERISSVISKGCIETLQTMRGILATYRMTNRPPPTQYSRFVPNVLKPLRQFLTDPEVTITESEKKKILKQVVELTVTGYYELATDLLLNVRQTADTLRRLNIGAAGNNAEMDKISMQLYLDVRKFGSDINELGLDSDKSEAYQKLWNCVKPEAVGMGEGEQETNE</sequence>
<evidence type="ECO:0000256" key="3">
    <source>
        <dbReference type="ARBA" id="ARBA00020977"/>
    </source>
</evidence>
<dbReference type="GO" id="GO:0015031">
    <property type="term" value="P:protein transport"/>
    <property type="evidence" value="ECO:0007669"/>
    <property type="project" value="UniProtKB-KW"/>
</dbReference>
<dbReference type="PANTHER" id="PTHR12961:SF0">
    <property type="entry name" value="CONSERVED OLIGOMERIC GOLGI COMPLEX SUBUNIT 2"/>
    <property type="match status" value="1"/>
</dbReference>
<dbReference type="PANTHER" id="PTHR12961">
    <property type="entry name" value="CONSERVED OLIGOMERIC GOLGI COMPLEX COMPONENT 2"/>
    <property type="match status" value="1"/>
</dbReference>
<name>A0A7S3A582_9RHOD</name>
<reference evidence="12" key="1">
    <citation type="submission" date="2021-01" db="EMBL/GenBank/DDBJ databases">
        <authorList>
            <person name="Corre E."/>
            <person name="Pelletier E."/>
            <person name="Niang G."/>
            <person name="Scheremetjew M."/>
            <person name="Finn R."/>
            <person name="Kale V."/>
            <person name="Holt S."/>
            <person name="Cochrane G."/>
            <person name="Meng A."/>
            <person name="Brown T."/>
            <person name="Cohen L."/>
        </authorList>
    </citation>
    <scope>NUCLEOTIDE SEQUENCE</scope>
    <source>
        <strain evidence="12">CCMP 769</strain>
    </source>
</reference>
<evidence type="ECO:0000256" key="8">
    <source>
        <dbReference type="ARBA" id="ARBA00031344"/>
    </source>
</evidence>
<keyword evidence="4" id="KW-0813">Transport</keyword>
<dbReference type="Pfam" id="PF06148">
    <property type="entry name" value="COG2_N"/>
    <property type="match status" value="1"/>
</dbReference>
<evidence type="ECO:0000259" key="10">
    <source>
        <dbReference type="Pfam" id="PF12022"/>
    </source>
</evidence>
<comment type="subcellular location">
    <subcellularLocation>
        <location evidence="1">Golgi apparatus membrane</location>
        <topology evidence="1">Peripheral membrane protein</topology>
    </subcellularLocation>
</comment>
<keyword evidence="5" id="KW-0653">Protein transport</keyword>
<accession>A0A7S3A582</accession>
<evidence type="ECO:0000259" key="9">
    <source>
        <dbReference type="Pfam" id="PF06148"/>
    </source>
</evidence>
<feature type="domain" description="Conserved oligomeric Golgi complex subunit 2 N-terminal" evidence="9">
    <location>
        <begin position="10"/>
        <end position="82"/>
    </location>
</feature>
<evidence type="ECO:0000313" key="11">
    <source>
        <dbReference type="EMBL" id="CAE0060862.1"/>
    </source>
</evidence>
<dbReference type="EMBL" id="HBHW01037623">
    <property type="protein sequence ID" value="CAE0060863.1"/>
    <property type="molecule type" value="Transcribed_RNA"/>
</dbReference>
<dbReference type="InterPro" id="IPR009316">
    <property type="entry name" value="COG2"/>
</dbReference>
<feature type="domain" description="COG complex component COG2 C-terminal" evidence="10">
    <location>
        <begin position="374"/>
        <end position="669"/>
    </location>
</feature>
<dbReference type="InterPro" id="IPR024602">
    <property type="entry name" value="COG_su2_N"/>
</dbReference>
<evidence type="ECO:0000256" key="4">
    <source>
        <dbReference type="ARBA" id="ARBA00022448"/>
    </source>
</evidence>
<proteinExistence type="inferred from homology"/>
<dbReference type="GO" id="GO:0000139">
    <property type="term" value="C:Golgi membrane"/>
    <property type="evidence" value="ECO:0007669"/>
    <property type="project" value="UniProtKB-SubCell"/>
</dbReference>
<dbReference type="GO" id="GO:0006891">
    <property type="term" value="P:intra-Golgi vesicle-mediated transport"/>
    <property type="evidence" value="ECO:0007669"/>
    <property type="project" value="TreeGrafter"/>
</dbReference>
<evidence type="ECO:0000256" key="6">
    <source>
        <dbReference type="ARBA" id="ARBA00023034"/>
    </source>
</evidence>
<evidence type="ECO:0000256" key="7">
    <source>
        <dbReference type="ARBA" id="ARBA00023136"/>
    </source>
</evidence>
<keyword evidence="6" id="KW-0333">Golgi apparatus</keyword>
<evidence type="ECO:0000256" key="5">
    <source>
        <dbReference type="ARBA" id="ARBA00022927"/>
    </source>
</evidence>
<dbReference type="GO" id="GO:0007030">
    <property type="term" value="P:Golgi organization"/>
    <property type="evidence" value="ECO:0007669"/>
    <property type="project" value="InterPro"/>
</dbReference>
<dbReference type="AlphaFoldDB" id="A0A7S3A582"/>
<dbReference type="GO" id="GO:0017119">
    <property type="term" value="C:Golgi transport complex"/>
    <property type="evidence" value="ECO:0007669"/>
    <property type="project" value="TreeGrafter"/>
</dbReference>
<dbReference type="Pfam" id="PF12022">
    <property type="entry name" value="COG2_C"/>
    <property type="match status" value="1"/>
</dbReference>
<protein>
    <recommendedName>
        <fullName evidence="3">Conserved oligomeric Golgi complex subunit 2</fullName>
    </recommendedName>
    <alternativeName>
        <fullName evidence="8">Component of oligomeric Golgi complex 2</fullName>
    </alternativeName>
</protein>